<dbReference type="AlphaFoldDB" id="A0A8A1M9R0"/>
<gene>
    <name evidence="1" type="ORF">I7I51_02440</name>
</gene>
<proteinExistence type="predicted"/>
<dbReference type="VEuPathDB" id="FungiDB:I7I51_02440"/>
<protein>
    <submittedName>
        <fullName evidence="1">Uncharacterized protein</fullName>
    </submittedName>
</protein>
<reference evidence="1" key="1">
    <citation type="submission" date="2021-01" db="EMBL/GenBank/DDBJ databases">
        <title>Chromosome-level genome assembly of a human fungal pathogen reveals clustering of transcriptionally co-regulated genes.</title>
        <authorList>
            <person name="Voorhies M."/>
            <person name="Cohen S."/>
            <person name="Shea T.P."/>
            <person name="Petrus S."/>
            <person name="Munoz J.F."/>
            <person name="Poplawski S."/>
            <person name="Goldman W.E."/>
            <person name="Michael T."/>
            <person name="Cuomo C.A."/>
            <person name="Sil A."/>
            <person name="Beyhan S."/>
        </authorList>
    </citation>
    <scope>NUCLEOTIDE SEQUENCE</scope>
    <source>
        <strain evidence="1">WU24</strain>
    </source>
</reference>
<dbReference type="Proteomes" id="UP000663671">
    <property type="component" value="Chromosome 7"/>
</dbReference>
<accession>A0A8A1M9R0</accession>
<evidence type="ECO:0000313" key="1">
    <source>
        <dbReference type="EMBL" id="QSS62701.1"/>
    </source>
</evidence>
<organism evidence="1">
    <name type="scientific">Ajellomyces capsulatus</name>
    <name type="common">Darling's disease fungus</name>
    <name type="synonym">Histoplasma capsulatum</name>
    <dbReference type="NCBI Taxonomy" id="5037"/>
    <lineage>
        <taxon>Eukaryota</taxon>
        <taxon>Fungi</taxon>
        <taxon>Dikarya</taxon>
        <taxon>Ascomycota</taxon>
        <taxon>Pezizomycotina</taxon>
        <taxon>Eurotiomycetes</taxon>
        <taxon>Eurotiomycetidae</taxon>
        <taxon>Onygenales</taxon>
        <taxon>Ajellomycetaceae</taxon>
        <taxon>Histoplasma</taxon>
    </lineage>
</organism>
<sequence length="140" mass="15861">MFIAASSLSEALGRDAEKRPLTIGSTNPQRRFANPCRFCSRERSKGIQNLEIINPLGTPKFRRPNSRSERVPEPEAQRNLYKYISIIEGEPLRFSCQRNPRWTKDILSNGPTSCPFLSSTCGIYSRYDIKNMDTSNGTVS</sequence>
<dbReference type="EMBL" id="CP069112">
    <property type="protein sequence ID" value="QSS62701.1"/>
    <property type="molecule type" value="Genomic_DNA"/>
</dbReference>
<name>A0A8A1M9R0_AJECA</name>